<dbReference type="EMBL" id="KZ679007">
    <property type="protein sequence ID" value="PSS25555.1"/>
    <property type="molecule type" value="Genomic_DNA"/>
</dbReference>
<evidence type="ECO:0000256" key="2">
    <source>
        <dbReference type="ARBA" id="ARBA00023242"/>
    </source>
</evidence>
<dbReference type="Proteomes" id="UP000241818">
    <property type="component" value="Unassembled WGS sequence"/>
</dbReference>
<feature type="domain" description="Zn(2)-C6 fungal-type" evidence="4">
    <location>
        <begin position="36"/>
        <end position="69"/>
    </location>
</feature>
<dbReference type="Pfam" id="PF04082">
    <property type="entry name" value="Fungal_trans"/>
    <property type="match status" value="1"/>
</dbReference>
<dbReference type="GO" id="GO:0006351">
    <property type="term" value="P:DNA-templated transcription"/>
    <property type="evidence" value="ECO:0007669"/>
    <property type="project" value="InterPro"/>
</dbReference>
<reference evidence="5 6" key="1">
    <citation type="journal article" date="2018" name="New Phytol.">
        <title>Comparative genomics and transcriptomics depict ericoid mycorrhizal fungi as versatile saprotrophs and plant mutualists.</title>
        <authorList>
            <person name="Martino E."/>
            <person name="Morin E."/>
            <person name="Grelet G.A."/>
            <person name="Kuo A."/>
            <person name="Kohler A."/>
            <person name="Daghino S."/>
            <person name="Barry K.W."/>
            <person name="Cichocki N."/>
            <person name="Clum A."/>
            <person name="Dockter R.B."/>
            <person name="Hainaut M."/>
            <person name="Kuo R.C."/>
            <person name="LaButti K."/>
            <person name="Lindahl B.D."/>
            <person name="Lindquist E.A."/>
            <person name="Lipzen A."/>
            <person name="Khouja H.R."/>
            <person name="Magnuson J."/>
            <person name="Murat C."/>
            <person name="Ohm R.A."/>
            <person name="Singer S.W."/>
            <person name="Spatafora J.W."/>
            <person name="Wang M."/>
            <person name="Veneault-Fourrey C."/>
            <person name="Henrissat B."/>
            <person name="Grigoriev I.V."/>
            <person name="Martin F.M."/>
            <person name="Perotto S."/>
        </authorList>
    </citation>
    <scope>NUCLEOTIDE SEQUENCE [LARGE SCALE GENOMIC DNA]</scope>
    <source>
        <strain evidence="5 6">ATCC 22711</strain>
    </source>
</reference>
<feature type="compositionally biased region" description="Polar residues" evidence="3">
    <location>
        <begin position="82"/>
        <end position="95"/>
    </location>
</feature>
<dbReference type="CDD" id="cd00067">
    <property type="entry name" value="GAL4"/>
    <property type="match status" value="1"/>
</dbReference>
<dbReference type="GO" id="GO:0008270">
    <property type="term" value="F:zinc ion binding"/>
    <property type="evidence" value="ECO:0007669"/>
    <property type="project" value="InterPro"/>
</dbReference>
<sequence>MNQNSVTFAPRPAKLPQAPNPESQPRPRKLRRISRACDFCHKRSIRCTPSQEDSTRCQNCLDFGVSCTYNRPAKKRGIKSGNAKQSRQEGSSSHDGQSDARLLLELNGIVEGNGNFNVVDKFFIPEKWRSMVLENEEKIRNLVEVYFEVVYPIFPLFHTPTMLRRTANRDYLTDHAFFADVMAMCALASSRARDGALFPGRWDPEYFKVPSSESFFAAAKEAIPQDLSAMRGLDWLRTCAMMALYGIQVGKIHIMHQYLGLYHSLVAMDGLHDEKNWPKGIGLIEIEVRRRLFWSMYTLEVFSSIIWGSIIRCRESQCKVSYPSEVDDEFLFDAGYQPPNALIPSFPSQAITNPISWLHGWNFTTELYRILEHAVDEFHSRPKQHSGPFSPGDLFARERPVQSVVLDKVMEMHAALPQRFKEAKPMPDNGKGGLEDKFSFQVANITATLQLVRMILFTTKDATVDQKCAIAREFLDGFAKVPVIFLRAISAPLLYHLAGIGSILGSVIEGPLSESSYLQVRDVLLAMADLLASLETGITRAVGAASRIRTQIGMIEDYMNRQRQQELASSSLPNPAYPNSVPLPAVTTATNPNIDPSLEANAPPGGANLYQQPPNNFDFKPDFSNTGGVDNMNAGMNHTAGDQFQFQLPPELLEGWPWPLDMSQGFAGF</sequence>
<dbReference type="InParanoid" id="A0A2T3BB57"/>
<keyword evidence="1" id="KW-0479">Metal-binding</keyword>
<dbReference type="OrthoDB" id="2123952at2759"/>
<dbReference type="InterPro" id="IPR001138">
    <property type="entry name" value="Zn2Cys6_DnaBD"/>
</dbReference>
<dbReference type="Pfam" id="PF00172">
    <property type="entry name" value="Zn_clus"/>
    <property type="match status" value="1"/>
</dbReference>
<accession>A0A2T3BB57</accession>
<gene>
    <name evidence="5" type="ORF">M430DRAFT_25341</name>
</gene>
<dbReference type="PANTHER" id="PTHR46910:SF18">
    <property type="entry name" value="ZN(II)2CYS6 TRANSCRIPTION FACTOR (EUROFUNG)"/>
    <property type="match status" value="1"/>
</dbReference>
<feature type="region of interest" description="Disordered" evidence="3">
    <location>
        <begin position="74"/>
        <end position="98"/>
    </location>
</feature>
<evidence type="ECO:0000259" key="4">
    <source>
        <dbReference type="PROSITE" id="PS50048"/>
    </source>
</evidence>
<dbReference type="CDD" id="cd12148">
    <property type="entry name" value="fungal_TF_MHR"/>
    <property type="match status" value="1"/>
</dbReference>
<protein>
    <recommendedName>
        <fullName evidence="4">Zn(2)-C6 fungal-type domain-containing protein</fullName>
    </recommendedName>
</protein>
<keyword evidence="6" id="KW-1185">Reference proteome</keyword>
<dbReference type="GO" id="GO:0003677">
    <property type="term" value="F:DNA binding"/>
    <property type="evidence" value="ECO:0007669"/>
    <property type="project" value="InterPro"/>
</dbReference>
<evidence type="ECO:0000256" key="3">
    <source>
        <dbReference type="SAM" id="MobiDB-lite"/>
    </source>
</evidence>
<proteinExistence type="predicted"/>
<dbReference type="GO" id="GO:0000981">
    <property type="term" value="F:DNA-binding transcription factor activity, RNA polymerase II-specific"/>
    <property type="evidence" value="ECO:0007669"/>
    <property type="project" value="InterPro"/>
</dbReference>
<dbReference type="SUPFAM" id="SSF57701">
    <property type="entry name" value="Zn2/Cys6 DNA-binding domain"/>
    <property type="match status" value="1"/>
</dbReference>
<evidence type="ECO:0000256" key="1">
    <source>
        <dbReference type="ARBA" id="ARBA00022723"/>
    </source>
</evidence>
<feature type="region of interest" description="Disordered" evidence="3">
    <location>
        <begin position="1"/>
        <end position="30"/>
    </location>
</feature>
<dbReference type="PROSITE" id="PS50048">
    <property type="entry name" value="ZN2_CY6_FUNGAL_2"/>
    <property type="match status" value="1"/>
</dbReference>
<dbReference type="Gene3D" id="4.10.240.10">
    <property type="entry name" value="Zn(2)-C6 fungal-type DNA-binding domain"/>
    <property type="match status" value="1"/>
</dbReference>
<dbReference type="RefSeq" id="XP_024724154.1">
    <property type="nucleotide sequence ID" value="XM_024865228.1"/>
</dbReference>
<keyword evidence="2" id="KW-0539">Nucleus</keyword>
<evidence type="ECO:0000313" key="6">
    <source>
        <dbReference type="Proteomes" id="UP000241818"/>
    </source>
</evidence>
<dbReference type="PANTHER" id="PTHR46910">
    <property type="entry name" value="TRANSCRIPTION FACTOR PDR1"/>
    <property type="match status" value="1"/>
</dbReference>
<dbReference type="InterPro" id="IPR036864">
    <property type="entry name" value="Zn2-C6_fun-type_DNA-bd_sf"/>
</dbReference>
<dbReference type="InterPro" id="IPR050987">
    <property type="entry name" value="AtrR-like"/>
</dbReference>
<organism evidence="5 6">
    <name type="scientific">Amorphotheca resinae ATCC 22711</name>
    <dbReference type="NCBI Taxonomy" id="857342"/>
    <lineage>
        <taxon>Eukaryota</taxon>
        <taxon>Fungi</taxon>
        <taxon>Dikarya</taxon>
        <taxon>Ascomycota</taxon>
        <taxon>Pezizomycotina</taxon>
        <taxon>Leotiomycetes</taxon>
        <taxon>Helotiales</taxon>
        <taxon>Amorphothecaceae</taxon>
        <taxon>Amorphotheca</taxon>
    </lineage>
</organism>
<dbReference type="GeneID" id="36573309"/>
<dbReference type="InterPro" id="IPR007219">
    <property type="entry name" value="XnlR_reg_dom"/>
</dbReference>
<dbReference type="SMART" id="SM00066">
    <property type="entry name" value="GAL4"/>
    <property type="match status" value="1"/>
</dbReference>
<evidence type="ECO:0000313" key="5">
    <source>
        <dbReference type="EMBL" id="PSS25555.1"/>
    </source>
</evidence>
<dbReference type="AlphaFoldDB" id="A0A2T3BB57"/>
<name>A0A2T3BB57_AMORE</name>